<feature type="transmembrane region" description="Helical" evidence="1">
    <location>
        <begin position="216"/>
        <end position="235"/>
    </location>
</feature>
<dbReference type="Proteomes" id="UP000027665">
    <property type="component" value="Unassembled WGS sequence"/>
</dbReference>
<feature type="transmembrane region" description="Helical" evidence="1">
    <location>
        <begin position="66"/>
        <end position="86"/>
    </location>
</feature>
<accession>A0A073IS08</accession>
<proteinExistence type="predicted"/>
<dbReference type="AlphaFoldDB" id="A0A073IS08"/>
<keyword evidence="1" id="KW-0472">Membrane</keyword>
<keyword evidence="1" id="KW-1133">Transmembrane helix</keyword>
<feature type="transmembrane region" description="Helical" evidence="1">
    <location>
        <begin position="106"/>
        <end position="125"/>
    </location>
</feature>
<dbReference type="RefSeq" id="WP_051682729.1">
    <property type="nucleotide sequence ID" value="NZ_JMKI01000031.1"/>
</dbReference>
<comment type="caution">
    <text evidence="2">The sequence shown here is derived from an EMBL/GenBank/DDBJ whole genome shotgun (WGS) entry which is preliminary data.</text>
</comment>
<dbReference type="OrthoDB" id="9779183at2"/>
<keyword evidence="3" id="KW-1185">Reference proteome</keyword>
<keyword evidence="1" id="KW-0812">Transmembrane</keyword>
<protein>
    <submittedName>
        <fullName evidence="2">Uncharacterized protein</fullName>
    </submittedName>
</protein>
<name>A0A073IS08_9BACT</name>
<feature type="transmembrane region" description="Helical" evidence="1">
    <location>
        <begin position="137"/>
        <end position="155"/>
    </location>
</feature>
<evidence type="ECO:0000313" key="2">
    <source>
        <dbReference type="EMBL" id="KEJ92355.1"/>
    </source>
</evidence>
<dbReference type="eggNOG" id="ENOG502ZTJV">
    <property type="taxonomic scope" value="Bacteria"/>
</dbReference>
<evidence type="ECO:0000256" key="1">
    <source>
        <dbReference type="SAM" id="Phobius"/>
    </source>
</evidence>
<dbReference type="GeneID" id="90983645"/>
<organism evidence="2 3">
    <name type="scientific">Synergistes jonesii</name>
    <dbReference type="NCBI Taxonomy" id="2754"/>
    <lineage>
        <taxon>Bacteria</taxon>
        <taxon>Thermotogati</taxon>
        <taxon>Synergistota</taxon>
        <taxon>Synergistia</taxon>
        <taxon>Synergistales</taxon>
        <taxon>Synergistaceae</taxon>
        <taxon>Synergistes</taxon>
    </lineage>
</organism>
<feature type="transmembrane region" description="Helical" evidence="1">
    <location>
        <begin position="175"/>
        <end position="195"/>
    </location>
</feature>
<dbReference type="STRING" id="2754.EH55_04975"/>
<gene>
    <name evidence="2" type="ORF">EH55_04975</name>
</gene>
<dbReference type="EMBL" id="JMKI01000031">
    <property type="protein sequence ID" value="KEJ92355.1"/>
    <property type="molecule type" value="Genomic_DNA"/>
</dbReference>
<reference evidence="2 3" key="1">
    <citation type="submission" date="2014-04" db="EMBL/GenBank/DDBJ databases">
        <title>Draft Genome Sequence of Synergistes jonesii.</title>
        <authorList>
            <person name="Coil D.A."/>
            <person name="Eisen J.A."/>
            <person name="Holland-Moritz H.E."/>
        </authorList>
    </citation>
    <scope>NUCLEOTIDE SEQUENCE [LARGE SCALE GENOMIC DNA]</scope>
    <source>
        <strain evidence="2 3">78-1</strain>
    </source>
</reference>
<sequence>MDLLMTLLLLLLMAFQVTGEEAHERLGMAMFALFLLHQWLNRQWYRALFKGRYGLLRTIWTAVNMLLLGAFLITAASGMAMSRHILFSADVWPGIYWARSAHLAGAYWSFILMSVHLGLHWGMAVGRLPAGRRGASLNILAVLAAGYGLYLFLTMDIPSYLFLTTQFAFLDYDKAAPFVLAENLAMMSFWVLLAHQGYKALAGLVSKRWLSLLHPALTLGAAGGFSALLFMIFGGSSGSSW</sequence>
<evidence type="ECO:0000313" key="3">
    <source>
        <dbReference type="Proteomes" id="UP000027665"/>
    </source>
</evidence>